<keyword evidence="3" id="KW-1185">Reference proteome</keyword>
<sequence>MFIGHYAPALIAAAHPKAPRLGVTFIAAQLVDLAFFAFVLTGTEKMRVTPGLTEMSPLDFYHMPYTHSLAGGIIFAAVMAWVIYYFSRSAAAAIIGGAVVVSHWFVDLLVHAPDLTLFGGPPKLGLALWDYPLIEMPLELGITGAALGYYYTKVRARDGAWVGGVIKKPLLSLGGVMLVLQLYSWLSSEPAEVGLALPLTALAAYGLFIWLAFRVDWARRQEN</sequence>
<keyword evidence="1" id="KW-0472">Membrane</keyword>
<feature type="transmembrane region" description="Helical" evidence="1">
    <location>
        <begin position="91"/>
        <end position="111"/>
    </location>
</feature>
<feature type="transmembrane region" description="Helical" evidence="1">
    <location>
        <begin position="131"/>
        <end position="150"/>
    </location>
</feature>
<feature type="transmembrane region" description="Helical" evidence="1">
    <location>
        <begin position="170"/>
        <end position="187"/>
    </location>
</feature>
<evidence type="ECO:0000313" key="2">
    <source>
        <dbReference type="EMBL" id="MFC4293109.1"/>
    </source>
</evidence>
<dbReference type="RefSeq" id="WP_381424359.1">
    <property type="nucleotide sequence ID" value="NZ_JBHSDH010000013.1"/>
</dbReference>
<organism evidence="2 3">
    <name type="scientific">Sphingorhabdus arenilitoris</name>
    <dbReference type="NCBI Taxonomy" id="1490041"/>
    <lineage>
        <taxon>Bacteria</taxon>
        <taxon>Pseudomonadati</taxon>
        <taxon>Pseudomonadota</taxon>
        <taxon>Alphaproteobacteria</taxon>
        <taxon>Sphingomonadales</taxon>
        <taxon>Sphingomonadaceae</taxon>
        <taxon>Sphingorhabdus</taxon>
    </lineage>
</organism>
<evidence type="ECO:0000313" key="3">
    <source>
        <dbReference type="Proteomes" id="UP001595887"/>
    </source>
</evidence>
<comment type="caution">
    <text evidence="2">The sequence shown here is derived from an EMBL/GenBank/DDBJ whole genome shotgun (WGS) entry which is preliminary data.</text>
</comment>
<dbReference type="EMBL" id="JBHSDH010000013">
    <property type="protein sequence ID" value="MFC4293109.1"/>
    <property type="molecule type" value="Genomic_DNA"/>
</dbReference>
<dbReference type="Proteomes" id="UP001595887">
    <property type="component" value="Unassembled WGS sequence"/>
</dbReference>
<evidence type="ECO:0008006" key="4">
    <source>
        <dbReference type="Google" id="ProtNLM"/>
    </source>
</evidence>
<feature type="transmembrane region" description="Helical" evidence="1">
    <location>
        <begin position="193"/>
        <end position="213"/>
    </location>
</feature>
<keyword evidence="1" id="KW-1133">Transmembrane helix</keyword>
<evidence type="ECO:0000256" key="1">
    <source>
        <dbReference type="SAM" id="Phobius"/>
    </source>
</evidence>
<reference evidence="3" key="1">
    <citation type="journal article" date="2019" name="Int. J. Syst. Evol. Microbiol.">
        <title>The Global Catalogue of Microorganisms (GCM) 10K type strain sequencing project: providing services to taxonomists for standard genome sequencing and annotation.</title>
        <authorList>
            <consortium name="The Broad Institute Genomics Platform"/>
            <consortium name="The Broad Institute Genome Sequencing Center for Infectious Disease"/>
            <person name="Wu L."/>
            <person name="Ma J."/>
        </authorList>
    </citation>
    <scope>NUCLEOTIDE SEQUENCE [LARGE SCALE GENOMIC DNA]</scope>
    <source>
        <strain evidence="3">CECT 8531</strain>
    </source>
</reference>
<feature type="transmembrane region" description="Helical" evidence="1">
    <location>
        <begin position="21"/>
        <end position="43"/>
    </location>
</feature>
<protein>
    <recommendedName>
        <fullName evidence="4">Metal-dependent hydrolase</fullName>
    </recommendedName>
</protein>
<feature type="transmembrane region" description="Helical" evidence="1">
    <location>
        <begin position="63"/>
        <end position="84"/>
    </location>
</feature>
<keyword evidence="1" id="KW-0812">Transmembrane</keyword>
<gene>
    <name evidence="2" type="ORF">ACFOWX_11850</name>
</gene>
<name>A0ABV8RIT5_9SPHN</name>
<proteinExistence type="predicted"/>
<accession>A0ABV8RIT5</accession>